<dbReference type="Proteomes" id="UP001235840">
    <property type="component" value="Unassembled WGS sequence"/>
</dbReference>
<keyword evidence="8" id="KW-0282">Flagellum</keyword>
<dbReference type="InterPro" id="IPR007412">
    <property type="entry name" value="FlgM"/>
</dbReference>
<accession>A0ABT9VZC5</accession>
<comment type="similarity">
    <text evidence="1">Belongs to the FlgM family.</text>
</comment>
<protein>
    <recommendedName>
        <fullName evidence="2">Negative regulator of flagellin synthesis</fullName>
    </recommendedName>
</protein>
<evidence type="ECO:0000256" key="1">
    <source>
        <dbReference type="ARBA" id="ARBA00005322"/>
    </source>
</evidence>
<evidence type="ECO:0000256" key="4">
    <source>
        <dbReference type="ARBA" id="ARBA00022795"/>
    </source>
</evidence>
<feature type="domain" description="Anti-sigma-28 factor FlgM C-terminal" evidence="7">
    <location>
        <begin position="47"/>
        <end position="97"/>
    </location>
</feature>
<keyword evidence="8" id="KW-0966">Cell projection</keyword>
<keyword evidence="3" id="KW-0678">Repressor</keyword>
<dbReference type="Pfam" id="PF04316">
    <property type="entry name" value="FlgM"/>
    <property type="match status" value="1"/>
</dbReference>
<keyword evidence="6" id="KW-0804">Transcription</keyword>
<evidence type="ECO:0000259" key="7">
    <source>
        <dbReference type="Pfam" id="PF04316"/>
    </source>
</evidence>
<gene>
    <name evidence="8" type="ORF">J2S11_002249</name>
</gene>
<evidence type="ECO:0000313" key="9">
    <source>
        <dbReference type="Proteomes" id="UP001235840"/>
    </source>
</evidence>
<dbReference type="SUPFAM" id="SSF101498">
    <property type="entry name" value="Anti-sigma factor FlgM"/>
    <property type="match status" value="1"/>
</dbReference>
<organism evidence="8 9">
    <name type="scientific">Caldalkalibacillus horti</name>
    <dbReference type="NCBI Taxonomy" id="77523"/>
    <lineage>
        <taxon>Bacteria</taxon>
        <taxon>Bacillati</taxon>
        <taxon>Bacillota</taxon>
        <taxon>Bacilli</taxon>
        <taxon>Bacillales</taxon>
        <taxon>Bacillaceae</taxon>
        <taxon>Caldalkalibacillus</taxon>
    </lineage>
</organism>
<reference evidence="8 9" key="1">
    <citation type="submission" date="2023-07" db="EMBL/GenBank/DDBJ databases">
        <title>Genomic Encyclopedia of Type Strains, Phase IV (KMG-IV): sequencing the most valuable type-strain genomes for metagenomic binning, comparative biology and taxonomic classification.</title>
        <authorList>
            <person name="Goeker M."/>
        </authorList>
    </citation>
    <scope>NUCLEOTIDE SEQUENCE [LARGE SCALE GENOMIC DNA]</scope>
    <source>
        <strain evidence="8 9">DSM 12751</strain>
    </source>
</reference>
<evidence type="ECO:0000313" key="8">
    <source>
        <dbReference type="EMBL" id="MDQ0166345.1"/>
    </source>
</evidence>
<dbReference type="NCBIfam" id="TIGR03824">
    <property type="entry name" value="FlgM_jcvi"/>
    <property type="match status" value="1"/>
</dbReference>
<dbReference type="InterPro" id="IPR035890">
    <property type="entry name" value="Anti-sigma-28_factor_FlgM_sf"/>
</dbReference>
<keyword evidence="5" id="KW-0805">Transcription regulation</keyword>
<comment type="caution">
    <text evidence="8">The sequence shown here is derived from an EMBL/GenBank/DDBJ whole genome shotgun (WGS) entry which is preliminary data.</text>
</comment>
<sequence>MDAMKGRQREVIMMKINKPSNSGFINPYQKTQNKTQVSKAAQAKRKDQVQISDQAKAMLGNKVNTDPVHQQKVKELKQQVQNGEYQVDSRKVAEKMYQFWFGED</sequence>
<evidence type="ECO:0000256" key="2">
    <source>
        <dbReference type="ARBA" id="ARBA00017823"/>
    </source>
</evidence>
<keyword evidence="8" id="KW-0969">Cilium</keyword>
<keyword evidence="9" id="KW-1185">Reference proteome</keyword>
<evidence type="ECO:0000256" key="6">
    <source>
        <dbReference type="ARBA" id="ARBA00023163"/>
    </source>
</evidence>
<dbReference type="RefSeq" id="WP_307394473.1">
    <property type="nucleotide sequence ID" value="NZ_BAAADK010000020.1"/>
</dbReference>
<dbReference type="EMBL" id="JAUSTY010000008">
    <property type="protein sequence ID" value="MDQ0166345.1"/>
    <property type="molecule type" value="Genomic_DNA"/>
</dbReference>
<proteinExistence type="inferred from homology"/>
<dbReference type="InterPro" id="IPR031316">
    <property type="entry name" value="FlgM_C"/>
</dbReference>
<dbReference type="Gene3D" id="6.10.140.30">
    <property type="entry name" value="Anti-sigma-28 factor FlgM"/>
    <property type="match status" value="1"/>
</dbReference>
<evidence type="ECO:0000256" key="5">
    <source>
        <dbReference type="ARBA" id="ARBA00023015"/>
    </source>
</evidence>
<evidence type="ECO:0000256" key="3">
    <source>
        <dbReference type="ARBA" id="ARBA00022491"/>
    </source>
</evidence>
<keyword evidence="4" id="KW-1005">Bacterial flagellum biogenesis</keyword>
<name>A0ABT9VZC5_9BACI</name>